<accession>A0A4P6JND1</accession>
<evidence type="ECO:0000256" key="16">
    <source>
        <dbReference type="ARBA" id="ARBA00038848"/>
    </source>
</evidence>
<gene>
    <name evidence="25" type="ORF">EPA93_11390</name>
</gene>
<dbReference type="GO" id="GO:0005737">
    <property type="term" value="C:cytoplasm"/>
    <property type="evidence" value="ECO:0007669"/>
    <property type="project" value="UniProtKB-SubCell"/>
</dbReference>
<keyword evidence="11" id="KW-0472">Membrane</keyword>
<keyword evidence="5" id="KW-0963">Cytoplasm</keyword>
<evidence type="ECO:0000313" key="26">
    <source>
        <dbReference type="Proteomes" id="UP000290365"/>
    </source>
</evidence>
<keyword evidence="6" id="KW-0053">Apoptosis</keyword>
<proteinExistence type="inferred from homology"/>
<comment type="catalytic activity">
    <reaction evidence="13">
        <text>(5Z,8Z,11Z,14Z)-eicosatetraenoyl-CoA + H2O = (5Z,8Z,11Z,14Z)-eicosatetraenoate + CoA + H(+)</text>
        <dbReference type="Rhea" id="RHEA:40151"/>
        <dbReference type="ChEBI" id="CHEBI:15377"/>
        <dbReference type="ChEBI" id="CHEBI:15378"/>
        <dbReference type="ChEBI" id="CHEBI:32395"/>
        <dbReference type="ChEBI" id="CHEBI:57287"/>
        <dbReference type="ChEBI" id="CHEBI:57368"/>
    </reaction>
    <physiologicalReaction direction="left-to-right" evidence="13">
        <dbReference type="Rhea" id="RHEA:40152"/>
    </physiologicalReaction>
</comment>
<keyword evidence="10" id="KW-0443">Lipid metabolism</keyword>
<comment type="catalytic activity">
    <reaction evidence="19">
        <text>octanoyl-CoA + H2O = octanoate + CoA + H(+)</text>
        <dbReference type="Rhea" id="RHEA:30143"/>
        <dbReference type="ChEBI" id="CHEBI:15377"/>
        <dbReference type="ChEBI" id="CHEBI:15378"/>
        <dbReference type="ChEBI" id="CHEBI:25646"/>
        <dbReference type="ChEBI" id="CHEBI:57287"/>
        <dbReference type="ChEBI" id="CHEBI:57386"/>
    </reaction>
    <physiologicalReaction direction="left-to-right" evidence="19">
        <dbReference type="Rhea" id="RHEA:30144"/>
    </physiologicalReaction>
</comment>
<evidence type="ECO:0000256" key="23">
    <source>
        <dbReference type="ARBA" id="ARBA00048180"/>
    </source>
</evidence>
<comment type="similarity">
    <text evidence="15">Belongs to the THEM4/THEM5 thioesterase family.</text>
</comment>
<reference evidence="25 26" key="1">
    <citation type="submission" date="2019-01" db="EMBL/GenBank/DDBJ databases">
        <title>Ktedonosporobacter rubrisoli SCAWS-G2.</title>
        <authorList>
            <person name="Huang Y."/>
            <person name="Yan B."/>
        </authorList>
    </citation>
    <scope>NUCLEOTIDE SEQUENCE [LARGE SCALE GENOMIC DNA]</scope>
    <source>
        <strain evidence="25 26">SCAWS-G2</strain>
    </source>
</reference>
<evidence type="ECO:0000256" key="21">
    <source>
        <dbReference type="ARBA" id="ARBA00047969"/>
    </source>
</evidence>
<dbReference type="GO" id="GO:0006631">
    <property type="term" value="P:fatty acid metabolic process"/>
    <property type="evidence" value="ECO:0007669"/>
    <property type="project" value="UniProtKB-KW"/>
</dbReference>
<dbReference type="Gene3D" id="3.10.129.10">
    <property type="entry name" value="Hotdog Thioesterase"/>
    <property type="match status" value="1"/>
</dbReference>
<dbReference type="EC" id="3.1.2.2" evidence="16"/>
<comment type="catalytic activity">
    <reaction evidence="14">
        <text>(9Z)-octadecenoyl-CoA + H2O = (9Z)-octadecenoate + CoA + H(+)</text>
        <dbReference type="Rhea" id="RHEA:40139"/>
        <dbReference type="ChEBI" id="CHEBI:15377"/>
        <dbReference type="ChEBI" id="CHEBI:15378"/>
        <dbReference type="ChEBI" id="CHEBI:30823"/>
        <dbReference type="ChEBI" id="CHEBI:57287"/>
        <dbReference type="ChEBI" id="CHEBI:57387"/>
    </reaction>
    <physiologicalReaction direction="left-to-right" evidence="14">
        <dbReference type="Rhea" id="RHEA:40140"/>
    </physiologicalReaction>
</comment>
<dbReference type="CDD" id="cd03443">
    <property type="entry name" value="PaaI_thioesterase"/>
    <property type="match status" value="1"/>
</dbReference>
<dbReference type="InterPro" id="IPR052365">
    <property type="entry name" value="THEM4/THEM5_acyl-CoA_thioest"/>
</dbReference>
<keyword evidence="8" id="KW-0276">Fatty acid metabolism</keyword>
<evidence type="ECO:0000256" key="14">
    <source>
        <dbReference type="ARBA" id="ARBA00037002"/>
    </source>
</evidence>
<keyword evidence="4" id="KW-1003">Cell membrane</keyword>
<evidence type="ECO:0000256" key="13">
    <source>
        <dbReference type="ARBA" id="ARBA00035852"/>
    </source>
</evidence>
<keyword evidence="7" id="KW-0378">Hydrolase</keyword>
<evidence type="ECO:0000256" key="6">
    <source>
        <dbReference type="ARBA" id="ARBA00022703"/>
    </source>
</evidence>
<dbReference type="InterPro" id="IPR006683">
    <property type="entry name" value="Thioestr_dom"/>
</dbReference>
<evidence type="ECO:0000256" key="17">
    <source>
        <dbReference type="ARBA" id="ARBA00040123"/>
    </source>
</evidence>
<keyword evidence="12" id="KW-0966">Cell projection</keyword>
<evidence type="ECO:0000256" key="12">
    <source>
        <dbReference type="ARBA" id="ARBA00023273"/>
    </source>
</evidence>
<comment type="subcellular location">
    <subcellularLocation>
        <location evidence="3">Cell projection</location>
        <location evidence="3">Ruffle membrane</location>
    </subcellularLocation>
    <subcellularLocation>
        <location evidence="2">Cytoplasm</location>
    </subcellularLocation>
    <subcellularLocation>
        <location evidence="1">Membrane</location>
        <topology evidence="1">Peripheral membrane protein</topology>
    </subcellularLocation>
</comment>
<dbReference type="GO" id="GO:0016787">
    <property type="term" value="F:hydrolase activity"/>
    <property type="evidence" value="ECO:0007669"/>
    <property type="project" value="UniProtKB-KW"/>
</dbReference>
<evidence type="ECO:0000256" key="19">
    <source>
        <dbReference type="ARBA" id="ARBA00047588"/>
    </source>
</evidence>
<dbReference type="KEGG" id="kbs:EPA93_11390"/>
<organism evidence="25 26">
    <name type="scientific">Ktedonosporobacter rubrisoli</name>
    <dbReference type="NCBI Taxonomy" id="2509675"/>
    <lineage>
        <taxon>Bacteria</taxon>
        <taxon>Bacillati</taxon>
        <taxon>Chloroflexota</taxon>
        <taxon>Ktedonobacteria</taxon>
        <taxon>Ktedonobacterales</taxon>
        <taxon>Ktedonosporobacteraceae</taxon>
        <taxon>Ktedonosporobacter</taxon>
    </lineage>
</organism>
<dbReference type="EMBL" id="CP035758">
    <property type="protein sequence ID" value="QBD76572.1"/>
    <property type="molecule type" value="Genomic_DNA"/>
</dbReference>
<comment type="catalytic activity">
    <reaction evidence="21">
        <text>decanoyl-CoA + H2O = decanoate + CoA + H(+)</text>
        <dbReference type="Rhea" id="RHEA:40059"/>
        <dbReference type="ChEBI" id="CHEBI:15377"/>
        <dbReference type="ChEBI" id="CHEBI:15378"/>
        <dbReference type="ChEBI" id="CHEBI:27689"/>
        <dbReference type="ChEBI" id="CHEBI:57287"/>
        <dbReference type="ChEBI" id="CHEBI:61430"/>
    </reaction>
    <physiologicalReaction direction="left-to-right" evidence="21">
        <dbReference type="Rhea" id="RHEA:40060"/>
    </physiologicalReaction>
</comment>
<sequence length="157" mass="17276">MEQLAFQDVFSGDLSQCWGCGCHNPHGLQIKSYWAEEGQETICTWQPQDQHTAAWLNVLSGGIIASLIDCHSVSTAMMVALHDAGYAWTSEPPVIYITASLQVTYLKPTPMTSPVTIRARVTEKGKKKMLVQSSLFAQDELCARGEVVAVRYTPATQ</sequence>
<evidence type="ECO:0000256" key="15">
    <source>
        <dbReference type="ARBA" id="ARBA00038456"/>
    </source>
</evidence>
<evidence type="ECO:0000259" key="24">
    <source>
        <dbReference type="Pfam" id="PF03061"/>
    </source>
</evidence>
<dbReference type="InterPro" id="IPR029069">
    <property type="entry name" value="HotDog_dom_sf"/>
</dbReference>
<protein>
    <recommendedName>
        <fullName evidence="17">Acyl-coenzyme A thioesterase THEM4</fullName>
        <ecNumber evidence="16">3.1.2.2</ecNumber>
    </recommendedName>
    <alternativeName>
        <fullName evidence="18">Thioesterase superfamily member 4</fullName>
    </alternativeName>
</protein>
<feature type="domain" description="Thioesterase" evidence="24">
    <location>
        <begin position="57"/>
        <end position="140"/>
    </location>
</feature>
<keyword evidence="26" id="KW-1185">Reference proteome</keyword>
<evidence type="ECO:0000256" key="8">
    <source>
        <dbReference type="ARBA" id="ARBA00022832"/>
    </source>
</evidence>
<dbReference type="PANTHER" id="PTHR12418">
    <property type="entry name" value="ACYL-COENZYME A THIOESTERASE THEM4"/>
    <property type="match status" value="1"/>
</dbReference>
<evidence type="ECO:0000256" key="3">
    <source>
        <dbReference type="ARBA" id="ARBA00004632"/>
    </source>
</evidence>
<evidence type="ECO:0000256" key="1">
    <source>
        <dbReference type="ARBA" id="ARBA00004170"/>
    </source>
</evidence>
<evidence type="ECO:0000256" key="11">
    <source>
        <dbReference type="ARBA" id="ARBA00023136"/>
    </source>
</evidence>
<keyword evidence="9" id="KW-0809">Transit peptide</keyword>
<dbReference type="SUPFAM" id="SSF54637">
    <property type="entry name" value="Thioesterase/thiol ester dehydrase-isomerase"/>
    <property type="match status" value="1"/>
</dbReference>
<comment type="catalytic activity">
    <reaction evidence="23">
        <text>tetradecanoyl-CoA + H2O = tetradecanoate + CoA + H(+)</text>
        <dbReference type="Rhea" id="RHEA:40119"/>
        <dbReference type="ChEBI" id="CHEBI:15377"/>
        <dbReference type="ChEBI" id="CHEBI:15378"/>
        <dbReference type="ChEBI" id="CHEBI:30807"/>
        <dbReference type="ChEBI" id="CHEBI:57287"/>
        <dbReference type="ChEBI" id="CHEBI:57385"/>
    </reaction>
    <physiologicalReaction direction="left-to-right" evidence="23">
        <dbReference type="Rhea" id="RHEA:40120"/>
    </physiologicalReaction>
</comment>
<evidence type="ECO:0000256" key="9">
    <source>
        <dbReference type="ARBA" id="ARBA00022946"/>
    </source>
</evidence>
<name>A0A4P6JND1_KTERU</name>
<comment type="catalytic activity">
    <reaction evidence="22">
        <text>dodecanoyl-CoA + H2O = dodecanoate + CoA + H(+)</text>
        <dbReference type="Rhea" id="RHEA:30135"/>
        <dbReference type="ChEBI" id="CHEBI:15377"/>
        <dbReference type="ChEBI" id="CHEBI:15378"/>
        <dbReference type="ChEBI" id="CHEBI:18262"/>
        <dbReference type="ChEBI" id="CHEBI:57287"/>
        <dbReference type="ChEBI" id="CHEBI:57375"/>
    </reaction>
    <physiologicalReaction direction="left-to-right" evidence="22">
        <dbReference type="Rhea" id="RHEA:30136"/>
    </physiologicalReaction>
</comment>
<evidence type="ECO:0000256" key="2">
    <source>
        <dbReference type="ARBA" id="ARBA00004496"/>
    </source>
</evidence>
<dbReference type="Pfam" id="PF03061">
    <property type="entry name" value="4HBT"/>
    <property type="match status" value="1"/>
</dbReference>
<dbReference type="PANTHER" id="PTHR12418:SF19">
    <property type="entry name" value="ACYL-COENZYME A THIOESTERASE THEM4"/>
    <property type="match status" value="1"/>
</dbReference>
<evidence type="ECO:0000256" key="7">
    <source>
        <dbReference type="ARBA" id="ARBA00022801"/>
    </source>
</evidence>
<evidence type="ECO:0000256" key="22">
    <source>
        <dbReference type="ARBA" id="ARBA00048074"/>
    </source>
</evidence>
<dbReference type="Proteomes" id="UP000290365">
    <property type="component" value="Chromosome"/>
</dbReference>
<evidence type="ECO:0000256" key="4">
    <source>
        <dbReference type="ARBA" id="ARBA00022475"/>
    </source>
</evidence>
<dbReference type="AlphaFoldDB" id="A0A4P6JND1"/>
<evidence type="ECO:0000256" key="18">
    <source>
        <dbReference type="ARBA" id="ARBA00043210"/>
    </source>
</evidence>
<dbReference type="GO" id="GO:0016020">
    <property type="term" value="C:membrane"/>
    <property type="evidence" value="ECO:0007669"/>
    <property type="project" value="UniProtKB-SubCell"/>
</dbReference>
<dbReference type="RefSeq" id="WP_129887480.1">
    <property type="nucleotide sequence ID" value="NZ_CP035758.1"/>
</dbReference>
<evidence type="ECO:0000256" key="5">
    <source>
        <dbReference type="ARBA" id="ARBA00022490"/>
    </source>
</evidence>
<evidence type="ECO:0000313" key="25">
    <source>
        <dbReference type="EMBL" id="QBD76572.1"/>
    </source>
</evidence>
<evidence type="ECO:0000256" key="10">
    <source>
        <dbReference type="ARBA" id="ARBA00023098"/>
    </source>
</evidence>
<comment type="catalytic activity">
    <reaction evidence="20">
        <text>hexadecanoyl-CoA + H2O = hexadecanoate + CoA + H(+)</text>
        <dbReference type="Rhea" id="RHEA:16645"/>
        <dbReference type="ChEBI" id="CHEBI:7896"/>
        <dbReference type="ChEBI" id="CHEBI:15377"/>
        <dbReference type="ChEBI" id="CHEBI:15378"/>
        <dbReference type="ChEBI" id="CHEBI:57287"/>
        <dbReference type="ChEBI" id="CHEBI:57379"/>
        <dbReference type="EC" id="3.1.2.2"/>
    </reaction>
    <physiologicalReaction direction="left-to-right" evidence="20">
        <dbReference type="Rhea" id="RHEA:16646"/>
    </physiologicalReaction>
</comment>
<dbReference type="OrthoDB" id="9792301at2"/>
<evidence type="ECO:0000256" key="20">
    <source>
        <dbReference type="ARBA" id="ARBA00047734"/>
    </source>
</evidence>